<feature type="transmembrane region" description="Helical" evidence="7">
    <location>
        <begin position="280"/>
        <end position="301"/>
    </location>
</feature>
<feature type="transmembrane region" description="Helical" evidence="7">
    <location>
        <begin position="240"/>
        <end position="260"/>
    </location>
</feature>
<dbReference type="AlphaFoldDB" id="A0A3R6VEP9"/>
<dbReference type="Pfam" id="PF03092">
    <property type="entry name" value="BT1"/>
    <property type="match status" value="1"/>
</dbReference>
<feature type="transmembrane region" description="Helical" evidence="7">
    <location>
        <begin position="582"/>
        <end position="605"/>
    </location>
</feature>
<evidence type="ECO:0000256" key="5">
    <source>
        <dbReference type="ARBA" id="ARBA00022989"/>
    </source>
</evidence>
<dbReference type="SUPFAM" id="SSF103473">
    <property type="entry name" value="MFS general substrate transporter"/>
    <property type="match status" value="1"/>
</dbReference>
<dbReference type="GO" id="GO:0016020">
    <property type="term" value="C:membrane"/>
    <property type="evidence" value="ECO:0007669"/>
    <property type="project" value="UniProtKB-SubCell"/>
</dbReference>
<dbReference type="EMBL" id="QUSY01002408">
    <property type="protein sequence ID" value="RHY21328.1"/>
    <property type="molecule type" value="Genomic_DNA"/>
</dbReference>
<dbReference type="PANTHER" id="PTHR31585:SF5">
    <property type="entry name" value="RNA-BINDING S4 DOMAIN-CONTAINING PROTEIN"/>
    <property type="match status" value="1"/>
</dbReference>
<comment type="similarity">
    <text evidence="2">Belongs to the major facilitator superfamily. Folate-biopterin transporter (TC 2.A.71) family.</text>
</comment>
<keyword evidence="5 7" id="KW-1133">Transmembrane helix</keyword>
<evidence type="ECO:0000256" key="7">
    <source>
        <dbReference type="SAM" id="Phobius"/>
    </source>
</evidence>
<sequence>AAVAGRHKDRHVTCATMFKDDGVVDFLITRNRHVGPSATDKLSGVHAGVIGADSRRSIVDSAERPRPRPGSMVRDNMDLQERVSYIQSYSKPEGGHETKEGDFSAIKTPSELEDGALVAGGALDLCSRQAFGIFSNYAAIGGYQTSAYSSLVTLGWSFKAFMGMFSDCFPIFGYRRKSWMLIGWTATMICLSIMTFSSLGDPYCDRIKAKAMNSTACSRVYSRASPKEKELFNLAAPDQGTMFIILSMFVSLGYVTAACASDAMVTEYSQREPDAIRGRVLTGIYTVRTIASILAQVVIGFGLNGPNYLGSFSFSMAPNVPYGICLVPCVLVVLSVIFVLEETKVPARPFREWAAGFWSLLQKRVMWQICAFRFISQVLTNISSTADLPMSSTWARVEPLNSSLAGIAGSAIFAGIMVVVGKWGLHWNWRWVIAICTVSVLLLDGITTYFTIWDVVRNQWFYTGFALSENIPGGIRFVVSTYCAVEIADVGNEGATFGLVTTVNNLASPFGSMLTRYVNSFFKVSQNDLREDSTAVRWDVTYTFFISYACRLSALAFLFMLPPQRGPMQELKRKGGHSKLAGAVLILVFFGTLSIAVTSSIMAIYPETRCLRIAGGNGITDPKTGKCPVVASRKG</sequence>
<dbReference type="PANTHER" id="PTHR31585">
    <property type="entry name" value="FOLATE-BIOPTERIN TRANSPORTER 1, CHLOROPLASTIC"/>
    <property type="match status" value="1"/>
</dbReference>
<feature type="transmembrane region" description="Helical" evidence="7">
    <location>
        <begin position="404"/>
        <end position="425"/>
    </location>
</feature>
<dbReference type="Proteomes" id="UP000285060">
    <property type="component" value="Unassembled WGS sequence"/>
</dbReference>
<keyword evidence="6 7" id="KW-0472">Membrane</keyword>
<keyword evidence="4 7" id="KW-0812">Transmembrane</keyword>
<dbReference type="VEuPathDB" id="FungiDB:H310_03895"/>
<name>A0A3R6VEP9_9STRA</name>
<evidence type="ECO:0000256" key="2">
    <source>
        <dbReference type="ARBA" id="ARBA00007015"/>
    </source>
</evidence>
<feature type="transmembrane region" description="Helical" evidence="7">
    <location>
        <begin position="179"/>
        <end position="199"/>
    </location>
</feature>
<evidence type="ECO:0000313" key="9">
    <source>
        <dbReference type="Proteomes" id="UP000285060"/>
    </source>
</evidence>
<evidence type="ECO:0008006" key="10">
    <source>
        <dbReference type="Google" id="ProtNLM"/>
    </source>
</evidence>
<evidence type="ECO:0000256" key="6">
    <source>
        <dbReference type="ARBA" id="ARBA00023136"/>
    </source>
</evidence>
<feature type="transmembrane region" description="Helical" evidence="7">
    <location>
        <begin position="540"/>
        <end position="561"/>
    </location>
</feature>
<reference evidence="8 9" key="1">
    <citation type="submission" date="2018-08" db="EMBL/GenBank/DDBJ databases">
        <title>Aphanomyces genome sequencing and annotation.</title>
        <authorList>
            <person name="Minardi D."/>
            <person name="Oidtmann B."/>
            <person name="Van Der Giezen M."/>
            <person name="Studholme D.J."/>
        </authorList>
    </citation>
    <scope>NUCLEOTIDE SEQUENCE [LARGE SCALE GENOMIC DNA]</scope>
    <source>
        <strain evidence="8 9">NJM0002</strain>
    </source>
</reference>
<evidence type="ECO:0000256" key="4">
    <source>
        <dbReference type="ARBA" id="ARBA00022692"/>
    </source>
</evidence>
<evidence type="ECO:0000313" key="8">
    <source>
        <dbReference type="EMBL" id="RHY21328.1"/>
    </source>
</evidence>
<proteinExistence type="inferred from homology"/>
<keyword evidence="9" id="KW-1185">Reference proteome</keyword>
<organism evidence="8 9">
    <name type="scientific">Aphanomyces invadans</name>
    <dbReference type="NCBI Taxonomy" id="157072"/>
    <lineage>
        <taxon>Eukaryota</taxon>
        <taxon>Sar</taxon>
        <taxon>Stramenopiles</taxon>
        <taxon>Oomycota</taxon>
        <taxon>Saprolegniomycetes</taxon>
        <taxon>Saprolegniales</taxon>
        <taxon>Verrucalvaceae</taxon>
        <taxon>Aphanomyces</taxon>
    </lineage>
</organism>
<evidence type="ECO:0000256" key="3">
    <source>
        <dbReference type="ARBA" id="ARBA00022448"/>
    </source>
</evidence>
<feature type="transmembrane region" description="Helical" evidence="7">
    <location>
        <begin position="321"/>
        <end position="340"/>
    </location>
</feature>
<feature type="non-terminal residue" evidence="8">
    <location>
        <position position="1"/>
    </location>
</feature>
<evidence type="ECO:0000256" key="1">
    <source>
        <dbReference type="ARBA" id="ARBA00004141"/>
    </source>
</evidence>
<keyword evidence="3" id="KW-0813">Transport</keyword>
<comment type="caution">
    <text evidence="8">The sequence shown here is derived from an EMBL/GenBank/DDBJ whole genome shotgun (WGS) entry which is preliminary data.</text>
</comment>
<comment type="subcellular location">
    <subcellularLocation>
        <location evidence="1">Membrane</location>
        <topology evidence="1">Multi-pass membrane protein</topology>
    </subcellularLocation>
</comment>
<dbReference type="Gene3D" id="1.20.1250.20">
    <property type="entry name" value="MFS general substrate transporter like domains"/>
    <property type="match status" value="1"/>
</dbReference>
<protein>
    <recommendedName>
        <fullName evidence="10">Major facilitator superfamily (MFS) profile domain-containing protein</fullName>
    </recommendedName>
</protein>
<feature type="transmembrane region" description="Helical" evidence="7">
    <location>
        <begin position="432"/>
        <end position="452"/>
    </location>
</feature>
<accession>A0A3R6VEP9</accession>
<dbReference type="InterPro" id="IPR036259">
    <property type="entry name" value="MFS_trans_sf"/>
</dbReference>
<gene>
    <name evidence="8" type="ORF">DYB32_009842</name>
</gene>
<dbReference type="InterPro" id="IPR039309">
    <property type="entry name" value="BT1"/>
</dbReference>